<feature type="compositionally biased region" description="Polar residues" evidence="3">
    <location>
        <begin position="211"/>
        <end position="224"/>
    </location>
</feature>
<dbReference type="Pfam" id="PF00178">
    <property type="entry name" value="Ets"/>
    <property type="match status" value="1"/>
</dbReference>
<feature type="region of interest" description="Disordered" evidence="3">
    <location>
        <begin position="1"/>
        <end position="45"/>
    </location>
</feature>
<comment type="caution">
    <text evidence="5">The sequence shown here is derived from an EMBL/GenBank/DDBJ whole genome shotgun (WGS) entry which is preliminary data.</text>
</comment>
<sequence>MDYETSPVLDLSMKKERRESVMSEDSSIDQGLDFGESKKDTSSAKTYKKKLLTRYLDACEQQTKIKEEPRERLYYHNGHHVAAEALLCMDSPHEDNKTFLQDILRQNQKSTSLPPSPSDSGVSSDIDSNCDDKSRIPPVYLQRQTSSPGPYIPPFCQMPAGQLRPPPAHQPLPAHFNTATHIAMRPEESRYTNSLLPSPLPHMGMESWETSYHSSCHSPSTNTPPMSPIRSRKPKNLIDCPINQPKRKRESSTTYLWEFLLQLLQNHETCPRYIKWTNREKGIFKLVDSKAVSKLYYYARGILNKVDGQRLVYQFAEVPKQIIEIDCSNV</sequence>
<dbReference type="SUPFAM" id="SSF46785">
    <property type="entry name" value="Winged helix' DNA-binding domain"/>
    <property type="match status" value="1"/>
</dbReference>
<dbReference type="Gene3D" id="1.10.10.10">
    <property type="entry name" value="Winged helix-like DNA-binding domain superfamily/Winged helix DNA-binding domain"/>
    <property type="match status" value="2"/>
</dbReference>
<dbReference type="AlphaFoldDB" id="A0A8S3VA66"/>
<evidence type="ECO:0000313" key="5">
    <source>
        <dbReference type="EMBL" id="CAG2254429.1"/>
    </source>
</evidence>
<dbReference type="PROSITE" id="PS00345">
    <property type="entry name" value="ETS_DOMAIN_1"/>
    <property type="match status" value="1"/>
</dbReference>
<name>A0A8S3VA66_MYTED</name>
<dbReference type="GO" id="GO:0005634">
    <property type="term" value="C:nucleus"/>
    <property type="evidence" value="ECO:0007669"/>
    <property type="project" value="TreeGrafter"/>
</dbReference>
<evidence type="ECO:0000256" key="3">
    <source>
        <dbReference type="SAM" id="MobiDB-lite"/>
    </source>
</evidence>
<dbReference type="PRINTS" id="PR00454">
    <property type="entry name" value="ETSDOMAIN"/>
</dbReference>
<evidence type="ECO:0000256" key="1">
    <source>
        <dbReference type="ARBA" id="ARBA00005562"/>
    </source>
</evidence>
<dbReference type="InterPro" id="IPR036388">
    <property type="entry name" value="WH-like_DNA-bd_sf"/>
</dbReference>
<feature type="domain" description="ETS" evidence="4">
    <location>
        <begin position="256"/>
        <end position="264"/>
    </location>
</feature>
<dbReference type="InterPro" id="IPR000418">
    <property type="entry name" value="Ets_dom"/>
</dbReference>
<feature type="compositionally biased region" description="Low complexity" evidence="3">
    <location>
        <begin position="118"/>
        <end position="127"/>
    </location>
</feature>
<dbReference type="SMART" id="SM00413">
    <property type="entry name" value="ETS"/>
    <property type="match status" value="1"/>
</dbReference>
<feature type="region of interest" description="Disordered" evidence="3">
    <location>
        <begin position="211"/>
        <end position="243"/>
    </location>
</feature>
<accession>A0A8S3VA66</accession>
<keyword evidence="2" id="KW-0238">DNA-binding</keyword>
<evidence type="ECO:0000256" key="2">
    <source>
        <dbReference type="ARBA" id="ARBA00023125"/>
    </source>
</evidence>
<dbReference type="PANTHER" id="PTHR11849:SF191">
    <property type="entry name" value="ECDYSONE-INDUCED PROTEIN 74EF ISOFORM B"/>
    <property type="match status" value="1"/>
</dbReference>
<dbReference type="GO" id="GO:0030154">
    <property type="term" value="P:cell differentiation"/>
    <property type="evidence" value="ECO:0007669"/>
    <property type="project" value="TreeGrafter"/>
</dbReference>
<dbReference type="GO" id="GO:0043565">
    <property type="term" value="F:sequence-specific DNA binding"/>
    <property type="evidence" value="ECO:0007669"/>
    <property type="project" value="InterPro"/>
</dbReference>
<dbReference type="PANTHER" id="PTHR11849">
    <property type="entry name" value="ETS"/>
    <property type="match status" value="1"/>
</dbReference>
<evidence type="ECO:0000259" key="4">
    <source>
        <dbReference type="PROSITE" id="PS00345"/>
    </source>
</evidence>
<evidence type="ECO:0000313" key="6">
    <source>
        <dbReference type="Proteomes" id="UP000683360"/>
    </source>
</evidence>
<comment type="similarity">
    <text evidence="1">Belongs to the ETS family.</text>
</comment>
<keyword evidence="6" id="KW-1185">Reference proteome</keyword>
<reference evidence="5" key="1">
    <citation type="submission" date="2021-03" db="EMBL/GenBank/DDBJ databases">
        <authorList>
            <person name="Bekaert M."/>
        </authorList>
    </citation>
    <scope>NUCLEOTIDE SEQUENCE</scope>
</reference>
<protein>
    <submittedName>
        <fullName evidence="5">ELF1_2_4</fullName>
    </submittedName>
</protein>
<feature type="compositionally biased region" description="Basic and acidic residues" evidence="3">
    <location>
        <begin position="12"/>
        <end position="21"/>
    </location>
</feature>
<dbReference type="OrthoDB" id="8196042at2759"/>
<gene>
    <name evidence="5" type="ORF">MEDL_65928</name>
</gene>
<feature type="region of interest" description="Disordered" evidence="3">
    <location>
        <begin position="108"/>
        <end position="135"/>
    </location>
</feature>
<organism evidence="5 6">
    <name type="scientific">Mytilus edulis</name>
    <name type="common">Blue mussel</name>
    <dbReference type="NCBI Taxonomy" id="6550"/>
    <lineage>
        <taxon>Eukaryota</taxon>
        <taxon>Metazoa</taxon>
        <taxon>Spiralia</taxon>
        <taxon>Lophotrochozoa</taxon>
        <taxon>Mollusca</taxon>
        <taxon>Bivalvia</taxon>
        <taxon>Autobranchia</taxon>
        <taxon>Pteriomorphia</taxon>
        <taxon>Mytilida</taxon>
        <taxon>Mytiloidea</taxon>
        <taxon>Mytilidae</taxon>
        <taxon>Mytilinae</taxon>
        <taxon>Mytilus</taxon>
    </lineage>
</organism>
<dbReference type="GO" id="GO:0000981">
    <property type="term" value="F:DNA-binding transcription factor activity, RNA polymerase II-specific"/>
    <property type="evidence" value="ECO:0007669"/>
    <property type="project" value="TreeGrafter"/>
</dbReference>
<proteinExistence type="inferred from homology"/>
<dbReference type="Proteomes" id="UP000683360">
    <property type="component" value="Unassembled WGS sequence"/>
</dbReference>
<dbReference type="EMBL" id="CAJPWZ010003244">
    <property type="protein sequence ID" value="CAG2254429.1"/>
    <property type="molecule type" value="Genomic_DNA"/>
</dbReference>
<dbReference type="InterPro" id="IPR046328">
    <property type="entry name" value="ETS_fam"/>
</dbReference>
<dbReference type="InterPro" id="IPR036390">
    <property type="entry name" value="WH_DNA-bd_sf"/>
</dbReference>